<reference evidence="2 3" key="1">
    <citation type="submission" date="2016-07" db="EMBL/GenBank/DDBJ databases">
        <title>Pervasive Adenine N6-methylation of Active Genes in Fungi.</title>
        <authorList>
            <consortium name="DOE Joint Genome Institute"/>
            <person name="Mondo S.J."/>
            <person name="Dannebaum R.O."/>
            <person name="Kuo R.C."/>
            <person name="Labutti K."/>
            <person name="Haridas S."/>
            <person name="Kuo A."/>
            <person name="Salamov A."/>
            <person name="Ahrendt S.R."/>
            <person name="Lipzen A."/>
            <person name="Sullivan W."/>
            <person name="Andreopoulos W.B."/>
            <person name="Clum A."/>
            <person name="Lindquist E."/>
            <person name="Daum C."/>
            <person name="Ramamoorthy G.K."/>
            <person name="Gryganskyi A."/>
            <person name="Culley D."/>
            <person name="Magnuson J.K."/>
            <person name="James T.Y."/>
            <person name="O'Malley M.A."/>
            <person name="Stajich J.E."/>
            <person name="Spatafora J.W."/>
            <person name="Visel A."/>
            <person name="Grigoriev I.V."/>
        </authorList>
    </citation>
    <scope>NUCLEOTIDE SEQUENCE [LARGE SCALE GENOMIC DNA]</scope>
    <source>
        <strain evidence="2 3">68-887.2</strain>
    </source>
</reference>
<evidence type="ECO:0000313" key="3">
    <source>
        <dbReference type="Proteomes" id="UP000193986"/>
    </source>
</evidence>
<evidence type="ECO:0000313" key="2">
    <source>
        <dbReference type="EMBL" id="ORY30993.1"/>
    </source>
</evidence>
<sequence>MLSCLNHLMFGLLLPQSTAPPIFLVLIIAAIWWRERACIHSIVWLVALYYSISICSDTSSSTPLDTRSTGSLPLTSPVAGRNLLNLVSGAWFDPALVGYAGRYDQTITSQSAIQSSKAQRTAITDLPRGYVDLSLKGLGFIVDLGWRRTEEGLAWEQESWRDTGMLPDGDMRGELRAKEKRVLVGTDSGGEHGEEDVVTGWFRWNRTSFLGSCKYRQPIPTPYTSSSLFDTVVWQFPS</sequence>
<comment type="caution">
    <text evidence="2">The sequence shown here is derived from an EMBL/GenBank/DDBJ whole genome shotgun (WGS) entry which is preliminary data.</text>
</comment>
<keyword evidence="1" id="KW-0472">Membrane</keyword>
<dbReference type="InParanoid" id="A0A1Y2B857"/>
<evidence type="ECO:0000256" key="1">
    <source>
        <dbReference type="SAM" id="Phobius"/>
    </source>
</evidence>
<keyword evidence="3" id="KW-1185">Reference proteome</keyword>
<keyword evidence="1" id="KW-0812">Transmembrane</keyword>
<dbReference type="Proteomes" id="UP000193986">
    <property type="component" value="Unassembled WGS sequence"/>
</dbReference>
<accession>A0A1Y2B857</accession>
<protein>
    <submittedName>
        <fullName evidence="2">Uncharacterized protein</fullName>
    </submittedName>
</protein>
<dbReference type="EMBL" id="MCFC01000017">
    <property type="protein sequence ID" value="ORY30993.1"/>
    <property type="molecule type" value="Genomic_DNA"/>
</dbReference>
<keyword evidence="1" id="KW-1133">Transmembrane helix</keyword>
<organism evidence="2 3">
    <name type="scientific">Naematelia encephala</name>
    <dbReference type="NCBI Taxonomy" id="71784"/>
    <lineage>
        <taxon>Eukaryota</taxon>
        <taxon>Fungi</taxon>
        <taxon>Dikarya</taxon>
        <taxon>Basidiomycota</taxon>
        <taxon>Agaricomycotina</taxon>
        <taxon>Tremellomycetes</taxon>
        <taxon>Tremellales</taxon>
        <taxon>Naemateliaceae</taxon>
        <taxon>Naematelia</taxon>
    </lineage>
</organism>
<gene>
    <name evidence="2" type="ORF">BCR39DRAFT_100387</name>
</gene>
<dbReference type="OrthoDB" id="2596648at2759"/>
<feature type="transmembrane region" description="Helical" evidence="1">
    <location>
        <begin position="12"/>
        <end position="33"/>
    </location>
</feature>
<dbReference type="AlphaFoldDB" id="A0A1Y2B857"/>
<name>A0A1Y2B857_9TREE</name>
<proteinExistence type="predicted"/>